<evidence type="ECO:0000313" key="4">
    <source>
        <dbReference type="Proteomes" id="UP000239415"/>
    </source>
</evidence>
<proteinExistence type="predicted"/>
<dbReference type="RefSeq" id="WP_203737516.1">
    <property type="nucleotide sequence ID" value="NZ_BOMO01000131.1"/>
</dbReference>
<evidence type="ECO:0000256" key="1">
    <source>
        <dbReference type="SAM" id="MobiDB-lite"/>
    </source>
</evidence>
<keyword evidence="4" id="KW-1185">Reference proteome</keyword>
<evidence type="ECO:0008006" key="5">
    <source>
        <dbReference type="Google" id="ProtNLM"/>
    </source>
</evidence>
<feature type="compositionally biased region" description="Low complexity" evidence="1">
    <location>
        <begin position="30"/>
        <end position="47"/>
    </location>
</feature>
<dbReference type="EMBL" id="PVMZ01000008">
    <property type="protein sequence ID" value="PRX20215.1"/>
    <property type="molecule type" value="Genomic_DNA"/>
</dbReference>
<comment type="caution">
    <text evidence="3">The sequence shown here is derived from an EMBL/GenBank/DDBJ whole genome shotgun (WGS) entry which is preliminary data.</text>
</comment>
<feature type="signal peptide" evidence="2">
    <location>
        <begin position="1"/>
        <end position="21"/>
    </location>
</feature>
<organism evidence="3 4">
    <name type="scientific">Actinoplanes italicus</name>
    <dbReference type="NCBI Taxonomy" id="113567"/>
    <lineage>
        <taxon>Bacteria</taxon>
        <taxon>Bacillati</taxon>
        <taxon>Actinomycetota</taxon>
        <taxon>Actinomycetes</taxon>
        <taxon>Micromonosporales</taxon>
        <taxon>Micromonosporaceae</taxon>
        <taxon>Actinoplanes</taxon>
    </lineage>
</organism>
<feature type="compositionally biased region" description="Polar residues" evidence="1">
    <location>
        <begin position="183"/>
        <end position="198"/>
    </location>
</feature>
<dbReference type="PROSITE" id="PS51257">
    <property type="entry name" value="PROKAR_LIPOPROTEIN"/>
    <property type="match status" value="1"/>
</dbReference>
<protein>
    <recommendedName>
        <fullName evidence="5">Outer membrane protein</fullName>
    </recommendedName>
</protein>
<feature type="region of interest" description="Disordered" evidence="1">
    <location>
        <begin position="26"/>
        <end position="47"/>
    </location>
</feature>
<evidence type="ECO:0000313" key="3">
    <source>
        <dbReference type="EMBL" id="PRX20215.1"/>
    </source>
</evidence>
<feature type="region of interest" description="Disordered" evidence="1">
    <location>
        <begin position="179"/>
        <end position="198"/>
    </location>
</feature>
<feature type="chain" id="PRO_5015702846" description="Outer membrane protein" evidence="2">
    <location>
        <begin position="22"/>
        <end position="198"/>
    </location>
</feature>
<keyword evidence="2" id="KW-0732">Signal</keyword>
<name>A0A2T0KAJ9_9ACTN</name>
<gene>
    <name evidence="3" type="ORF">CLV67_1089</name>
</gene>
<accession>A0A2T0KAJ9</accession>
<evidence type="ECO:0000256" key="2">
    <source>
        <dbReference type="SAM" id="SignalP"/>
    </source>
</evidence>
<reference evidence="3 4" key="1">
    <citation type="submission" date="2018-03" db="EMBL/GenBank/DDBJ databases">
        <title>Genomic Encyclopedia of Archaeal and Bacterial Type Strains, Phase II (KMG-II): from individual species to whole genera.</title>
        <authorList>
            <person name="Goeker M."/>
        </authorList>
    </citation>
    <scope>NUCLEOTIDE SEQUENCE [LARGE SCALE GENOMIC DNA]</scope>
    <source>
        <strain evidence="3 4">DSM 43146</strain>
    </source>
</reference>
<dbReference type="Proteomes" id="UP000239415">
    <property type="component" value="Unassembled WGS sequence"/>
</dbReference>
<sequence>MRRAILAVFAGGALLTSAACGDDPKTDEVAAPAATTPAASAAAAPDPSAAAPDYSADNVLICDRLDKVFNAEFKGFGEALGKMIAYKEAKATAEADKAEKQAAGELKAISTQIRKETANAEDPELKAVAATSAQRIDASVKDLDYIEAIKTTKDLDKTLQKQITTWLSPVVGHCAVSRASAAPSESVTTSPEVSASAP</sequence>
<dbReference type="AlphaFoldDB" id="A0A2T0KAJ9"/>